<protein>
    <submittedName>
        <fullName evidence="1">Uncharacterized protein</fullName>
    </submittedName>
</protein>
<reference evidence="1 2" key="1">
    <citation type="submission" date="2019-09" db="EMBL/GenBank/DDBJ databases">
        <title>Genome sequence of Adhaeribacter sp. M2.</title>
        <authorList>
            <person name="Srinivasan S."/>
        </authorList>
    </citation>
    <scope>NUCLEOTIDE SEQUENCE [LARGE SCALE GENOMIC DNA]</scope>
    <source>
        <strain evidence="1 2">M2</strain>
    </source>
</reference>
<comment type="caution">
    <text evidence="1">The sequence shown here is derived from an EMBL/GenBank/DDBJ whole genome shotgun (WGS) entry which is preliminary data.</text>
</comment>
<dbReference type="EMBL" id="VTWT01000003">
    <property type="protein sequence ID" value="KAA9340263.1"/>
    <property type="molecule type" value="Genomic_DNA"/>
</dbReference>
<gene>
    <name evidence="1" type="ORF">F0P94_07915</name>
</gene>
<dbReference type="Proteomes" id="UP000326570">
    <property type="component" value="Unassembled WGS sequence"/>
</dbReference>
<name>A0A5N1J6M8_9BACT</name>
<proteinExistence type="predicted"/>
<evidence type="ECO:0000313" key="2">
    <source>
        <dbReference type="Proteomes" id="UP000326570"/>
    </source>
</evidence>
<organism evidence="1 2">
    <name type="scientific">Adhaeribacter soli</name>
    <dbReference type="NCBI Taxonomy" id="2607655"/>
    <lineage>
        <taxon>Bacteria</taxon>
        <taxon>Pseudomonadati</taxon>
        <taxon>Bacteroidota</taxon>
        <taxon>Cytophagia</taxon>
        <taxon>Cytophagales</taxon>
        <taxon>Hymenobacteraceae</taxon>
        <taxon>Adhaeribacter</taxon>
    </lineage>
</organism>
<accession>A0A5N1J6M8</accession>
<dbReference type="RefSeq" id="WP_150903335.1">
    <property type="nucleotide sequence ID" value="NZ_VTWT01000003.1"/>
</dbReference>
<sequence>MKRIISFLFIFYLSLNLSYGQKLENGIYIAYDGGLTPKYAILIVKGDSATMEIFTKWQGAWLPAIGAWDNSYKPQALKLFDDNSFKNEKIEVRRKDKKSKIQIIAIAFVTFVGKTKFKLKAVEKLPEDFQAVREKGIAFTKNKNKL</sequence>
<evidence type="ECO:0000313" key="1">
    <source>
        <dbReference type="EMBL" id="KAA9340263.1"/>
    </source>
</evidence>
<dbReference type="AlphaFoldDB" id="A0A5N1J6M8"/>
<keyword evidence="2" id="KW-1185">Reference proteome</keyword>